<name>A0AAU9XBH9_9CNID</name>
<protein>
    <submittedName>
        <fullName evidence="2">Uncharacterized protein</fullName>
    </submittedName>
</protein>
<keyword evidence="3" id="KW-1185">Reference proteome</keyword>
<gene>
    <name evidence="2" type="ORF">PMEA_00020090</name>
</gene>
<dbReference type="Proteomes" id="UP001159428">
    <property type="component" value="Unassembled WGS sequence"/>
</dbReference>
<sequence>MAALNLATVTSTPAATPPQPKPNALTADWTLGCRSETDSQSSRDDEAAESTSEIAMSAFTDAMEKLNPVATGAGRVIPLTFQLKSTWEEAKEHEKEICIGKATEACTLVCDIIAPKAGQQLFQACFTPDKGTSYLDLVPLMQAYSNAMTSTLKTQILSLYAKLRLSSGEKITMPNVIRKVTRSTMVKQYLQFCEEEQFEPLGRSTLFLILEVREASQQKSLSGLDNTAADGSAGFAQLLRIVGELDQIGLAKNVADELRRALSEGKMYLKTQFQSHCQEDESECPNHCRKFGLSDPNDPDFQEQCSHQHTLLCPQYDEITSVLQNMQQIVKDNKTLSFYSEDQKNDLLYDIQKSSEAIVQWKAHIMRSVNQECAKQDIIAKLDQTSCLLVIDWAMKFLQLRYREKQSDWCGKRGLSWHISSVVSRSKSNTTEVISYAHLFDQCTQDWYAVKSILEDLLKQLKVKNPLLQKVHLRSDEAGCYQNSSLVAAVRDVTKGVGVEVHSYDYSEPQSGKDICDRILCPMKSSIRAYCNERRNVLTAVDMGDALTQHPVKGTTAAVSIVDES</sequence>
<evidence type="ECO:0000313" key="2">
    <source>
        <dbReference type="EMBL" id="CAH3142346.1"/>
    </source>
</evidence>
<dbReference type="EMBL" id="CALNXJ010000036">
    <property type="protein sequence ID" value="CAH3142346.1"/>
    <property type="molecule type" value="Genomic_DNA"/>
</dbReference>
<comment type="caution">
    <text evidence="2">The sequence shown here is derived from an EMBL/GenBank/DDBJ whole genome shotgun (WGS) entry which is preliminary data.</text>
</comment>
<feature type="region of interest" description="Disordered" evidence="1">
    <location>
        <begin position="1"/>
        <end position="26"/>
    </location>
</feature>
<evidence type="ECO:0000256" key="1">
    <source>
        <dbReference type="SAM" id="MobiDB-lite"/>
    </source>
</evidence>
<dbReference type="PANTHER" id="PTHR33845">
    <property type="entry name" value="C2H2-TYPE DOMAIN-CONTAINING PROTEIN"/>
    <property type="match status" value="1"/>
</dbReference>
<reference evidence="2 3" key="1">
    <citation type="submission" date="2022-05" db="EMBL/GenBank/DDBJ databases">
        <authorList>
            <consortium name="Genoscope - CEA"/>
            <person name="William W."/>
        </authorList>
    </citation>
    <scope>NUCLEOTIDE SEQUENCE [LARGE SCALE GENOMIC DNA]</scope>
</reference>
<accession>A0AAU9XBH9</accession>
<organism evidence="2 3">
    <name type="scientific">Pocillopora meandrina</name>
    <dbReference type="NCBI Taxonomy" id="46732"/>
    <lineage>
        <taxon>Eukaryota</taxon>
        <taxon>Metazoa</taxon>
        <taxon>Cnidaria</taxon>
        <taxon>Anthozoa</taxon>
        <taxon>Hexacorallia</taxon>
        <taxon>Scleractinia</taxon>
        <taxon>Astrocoeniina</taxon>
        <taxon>Pocilloporidae</taxon>
        <taxon>Pocillopora</taxon>
    </lineage>
</organism>
<proteinExistence type="predicted"/>
<dbReference type="PANTHER" id="PTHR33845:SF1">
    <property type="entry name" value="C2H2-TYPE DOMAIN-CONTAINING PROTEIN"/>
    <property type="match status" value="1"/>
</dbReference>
<evidence type="ECO:0000313" key="3">
    <source>
        <dbReference type="Proteomes" id="UP001159428"/>
    </source>
</evidence>
<dbReference type="AlphaFoldDB" id="A0AAU9XBH9"/>